<organism evidence="1">
    <name type="scientific">Solanum chacoense</name>
    <name type="common">Chaco potato</name>
    <dbReference type="NCBI Taxonomy" id="4108"/>
    <lineage>
        <taxon>Eukaryota</taxon>
        <taxon>Viridiplantae</taxon>
        <taxon>Streptophyta</taxon>
        <taxon>Embryophyta</taxon>
        <taxon>Tracheophyta</taxon>
        <taxon>Spermatophyta</taxon>
        <taxon>Magnoliopsida</taxon>
        <taxon>eudicotyledons</taxon>
        <taxon>Gunneridae</taxon>
        <taxon>Pentapetalae</taxon>
        <taxon>asterids</taxon>
        <taxon>lamiids</taxon>
        <taxon>Solanales</taxon>
        <taxon>Solanaceae</taxon>
        <taxon>Solanoideae</taxon>
        <taxon>Solaneae</taxon>
        <taxon>Solanum</taxon>
    </lineage>
</organism>
<proteinExistence type="predicted"/>
<protein>
    <submittedName>
        <fullName evidence="1">Putative ovule protein</fullName>
    </submittedName>
</protein>
<dbReference type="AlphaFoldDB" id="A0A0V0GVP3"/>
<name>A0A0V0GVP3_SOLCH</name>
<reference evidence="1" key="1">
    <citation type="submission" date="2015-12" db="EMBL/GenBank/DDBJ databases">
        <title>Gene expression during late stages of embryo sac development: a critical building block for successful pollen-pistil interactions.</title>
        <authorList>
            <person name="Liu Y."/>
            <person name="Joly V."/>
            <person name="Sabar M."/>
            <person name="Matton D.P."/>
        </authorList>
    </citation>
    <scope>NUCLEOTIDE SEQUENCE</scope>
</reference>
<dbReference type="EMBL" id="GEDG01029912">
    <property type="protein sequence ID" value="JAP12241.1"/>
    <property type="molecule type" value="Transcribed_RNA"/>
</dbReference>
<sequence length="61" mass="6890">MLSHQRLSITYKKVLLLIKESQVKTSMLTPKHVSINKLPTVDNLITSIVCIHISQLQFGTT</sequence>
<evidence type="ECO:0000313" key="1">
    <source>
        <dbReference type="EMBL" id="JAP12241.1"/>
    </source>
</evidence>
<accession>A0A0V0GVP3</accession>